<evidence type="ECO:0000259" key="2">
    <source>
        <dbReference type="Pfam" id="PF00892"/>
    </source>
</evidence>
<feature type="transmembrane region" description="Helical" evidence="1">
    <location>
        <begin position="189"/>
        <end position="212"/>
    </location>
</feature>
<feature type="transmembrane region" description="Helical" evidence="1">
    <location>
        <begin position="279"/>
        <end position="302"/>
    </location>
</feature>
<reference evidence="3" key="1">
    <citation type="submission" date="2012-11" db="EMBL/GenBank/DDBJ databases">
        <title>Dependencies among metagenomic species, viruses, plasmids and units of genetic variation.</title>
        <authorList>
            <person name="Nielsen H.B."/>
            <person name="Almeida M."/>
            <person name="Juncker A.S."/>
            <person name="Rasmussen S."/>
            <person name="Li J."/>
            <person name="Sunagawa S."/>
            <person name="Plichta D."/>
            <person name="Gautier L."/>
            <person name="Le Chatelier E."/>
            <person name="Peletier E."/>
            <person name="Bonde I."/>
            <person name="Nielsen T."/>
            <person name="Manichanh C."/>
            <person name="Arumugam M."/>
            <person name="Batto J."/>
            <person name="Santos M.B.Q.D."/>
            <person name="Blom N."/>
            <person name="Borruel N."/>
            <person name="Burgdorf K.S."/>
            <person name="Boumezbeur F."/>
            <person name="Casellas F."/>
            <person name="Dore J."/>
            <person name="Guarner F."/>
            <person name="Hansen T."/>
            <person name="Hildebrand F."/>
            <person name="Kaas R.S."/>
            <person name="Kennedy S."/>
            <person name="Kristiansen K."/>
            <person name="Kultima J.R."/>
            <person name="Leonard P."/>
            <person name="Levenez F."/>
            <person name="Lund O."/>
            <person name="Moumen B."/>
            <person name="Le Paslier D."/>
            <person name="Pons N."/>
            <person name="Pedersen O."/>
            <person name="Prifti E."/>
            <person name="Qin J."/>
            <person name="Raes J."/>
            <person name="Tap J."/>
            <person name="Tims S."/>
            <person name="Ussery D.W."/>
            <person name="Yamada T."/>
            <person name="MetaHit consortium"/>
            <person name="Renault P."/>
            <person name="Sicheritz-Ponten T."/>
            <person name="Bork P."/>
            <person name="Wang J."/>
            <person name="Brunak S."/>
            <person name="Ehrlich S.D."/>
        </authorList>
    </citation>
    <scope>NUCLEOTIDE SEQUENCE [LARGE SCALE GENOMIC DNA]</scope>
</reference>
<dbReference type="Pfam" id="PF00892">
    <property type="entry name" value="EamA"/>
    <property type="match status" value="2"/>
</dbReference>
<feature type="transmembrane region" description="Helical" evidence="1">
    <location>
        <begin position="21"/>
        <end position="42"/>
    </location>
</feature>
<accession>R5VW70</accession>
<name>R5VW70_9BACT</name>
<gene>
    <name evidence="3" type="ORF">BN536_02562</name>
</gene>
<evidence type="ECO:0000313" key="4">
    <source>
        <dbReference type="Proteomes" id="UP000018372"/>
    </source>
</evidence>
<proteinExistence type="predicted"/>
<dbReference type="PANTHER" id="PTHR22911">
    <property type="entry name" value="ACYL-MALONYL CONDENSING ENZYME-RELATED"/>
    <property type="match status" value="1"/>
</dbReference>
<evidence type="ECO:0000313" key="3">
    <source>
        <dbReference type="EMBL" id="CCZ87796.1"/>
    </source>
</evidence>
<keyword evidence="1" id="KW-0812">Transmembrane</keyword>
<comment type="caution">
    <text evidence="3">The sequence shown here is derived from an EMBL/GenBank/DDBJ whole genome shotgun (WGS) entry which is preliminary data.</text>
</comment>
<dbReference type="InterPro" id="IPR037185">
    <property type="entry name" value="EmrE-like"/>
</dbReference>
<feature type="transmembrane region" description="Helical" evidence="1">
    <location>
        <begin position="79"/>
        <end position="100"/>
    </location>
</feature>
<organism evidence="3 4">
    <name type="scientific">Phocaeicola plebeius CAG:211</name>
    <dbReference type="NCBI Taxonomy" id="1263052"/>
    <lineage>
        <taxon>Bacteria</taxon>
        <taxon>Pseudomonadati</taxon>
        <taxon>Bacteroidota</taxon>
        <taxon>Bacteroidia</taxon>
        <taxon>Bacteroidales</taxon>
        <taxon>Bacteroidaceae</taxon>
        <taxon>Phocaeicola</taxon>
    </lineage>
</organism>
<keyword evidence="1" id="KW-1133">Transmembrane helix</keyword>
<evidence type="ECO:0000256" key="1">
    <source>
        <dbReference type="SAM" id="Phobius"/>
    </source>
</evidence>
<dbReference type="EMBL" id="CBAT010000181">
    <property type="protein sequence ID" value="CCZ87796.1"/>
    <property type="molecule type" value="Genomic_DNA"/>
</dbReference>
<dbReference type="Proteomes" id="UP000018372">
    <property type="component" value="Unassembled WGS sequence"/>
</dbReference>
<dbReference type="GO" id="GO:0016020">
    <property type="term" value="C:membrane"/>
    <property type="evidence" value="ECO:0007669"/>
    <property type="project" value="InterPro"/>
</dbReference>
<dbReference type="PANTHER" id="PTHR22911:SF79">
    <property type="entry name" value="MOBA-LIKE NTP TRANSFERASE DOMAIN-CONTAINING PROTEIN"/>
    <property type="match status" value="1"/>
</dbReference>
<protein>
    <recommendedName>
        <fullName evidence="2">EamA domain-containing protein</fullName>
    </recommendedName>
</protein>
<feature type="domain" description="EamA" evidence="2">
    <location>
        <begin position="158"/>
        <end position="296"/>
    </location>
</feature>
<feature type="transmembrane region" description="Helical" evidence="1">
    <location>
        <begin position="106"/>
        <end position="126"/>
    </location>
</feature>
<dbReference type="SUPFAM" id="SSF103481">
    <property type="entry name" value="Multidrug resistance efflux transporter EmrE"/>
    <property type="match status" value="2"/>
</dbReference>
<feature type="transmembrane region" description="Helical" evidence="1">
    <location>
        <begin position="224"/>
        <end position="241"/>
    </location>
</feature>
<feature type="transmembrane region" description="Helical" evidence="1">
    <location>
        <begin position="248"/>
        <end position="273"/>
    </location>
</feature>
<sequence>MRSSSLSCIVFTLDSFYMKEAFIKLHLSILIAGGTGIFGKLISLNEGLLVWYRMMFASVMFFLLLSFLKKLRKVTLGDVTKIGSVGLLLALHWIFFYGSIKASNVSIGVVCLSLMSIFTAIFEPLINRHRISLREILFSLVAVLGIVLIFHFDTRYRVGICMGVISSALASLFTIVNKKVAVNYTSSTMLLYEMLGGFLGLSCILPAYLHYFPAPSILPGAQDLIYLFCLASVCTVGLYILQIQVLKVISAFTVNLSYNLEPIYSIIGAMLIFQEAKELNFSFYLGLGLIVLSVVLQTLNVLSQHRKFTPSFFVKWKR</sequence>
<feature type="transmembrane region" description="Helical" evidence="1">
    <location>
        <begin position="156"/>
        <end position="177"/>
    </location>
</feature>
<feature type="transmembrane region" description="Helical" evidence="1">
    <location>
        <begin position="133"/>
        <end position="150"/>
    </location>
</feature>
<feature type="transmembrane region" description="Helical" evidence="1">
    <location>
        <begin position="48"/>
        <end position="67"/>
    </location>
</feature>
<feature type="domain" description="EamA" evidence="2">
    <location>
        <begin position="27"/>
        <end position="150"/>
    </location>
</feature>
<dbReference type="InterPro" id="IPR000620">
    <property type="entry name" value="EamA_dom"/>
</dbReference>
<keyword evidence="1" id="KW-0472">Membrane</keyword>
<dbReference type="AlphaFoldDB" id="R5VW70"/>